<dbReference type="PROSITE" id="PS50172">
    <property type="entry name" value="BRCT"/>
    <property type="match status" value="2"/>
</dbReference>
<evidence type="ECO:0000259" key="2">
    <source>
        <dbReference type="PROSITE" id="PS50172"/>
    </source>
</evidence>
<organism evidence="3 4">
    <name type="scientific">Senna tora</name>
    <dbReference type="NCBI Taxonomy" id="362788"/>
    <lineage>
        <taxon>Eukaryota</taxon>
        <taxon>Viridiplantae</taxon>
        <taxon>Streptophyta</taxon>
        <taxon>Embryophyta</taxon>
        <taxon>Tracheophyta</taxon>
        <taxon>Spermatophyta</taxon>
        <taxon>Magnoliopsida</taxon>
        <taxon>eudicotyledons</taxon>
        <taxon>Gunneridae</taxon>
        <taxon>Pentapetalae</taxon>
        <taxon>rosids</taxon>
        <taxon>fabids</taxon>
        <taxon>Fabales</taxon>
        <taxon>Fabaceae</taxon>
        <taxon>Caesalpinioideae</taxon>
        <taxon>Cassia clade</taxon>
        <taxon>Senna</taxon>
    </lineage>
</organism>
<dbReference type="InterPro" id="IPR036420">
    <property type="entry name" value="BRCT_dom_sf"/>
</dbReference>
<evidence type="ECO:0000256" key="1">
    <source>
        <dbReference type="SAM" id="MobiDB-lite"/>
    </source>
</evidence>
<feature type="region of interest" description="Disordered" evidence="1">
    <location>
        <begin position="232"/>
        <end position="264"/>
    </location>
</feature>
<proteinExistence type="predicted"/>
<dbReference type="Gene3D" id="3.40.50.10190">
    <property type="entry name" value="BRCT domain"/>
    <property type="match status" value="2"/>
</dbReference>
<dbReference type="GO" id="GO:0045944">
    <property type="term" value="P:positive regulation of transcription by RNA polymerase II"/>
    <property type="evidence" value="ECO:0007669"/>
    <property type="project" value="TreeGrafter"/>
</dbReference>
<dbReference type="PANTHER" id="PTHR15321:SF3">
    <property type="entry name" value="TP53-BINDING PROTEIN 1"/>
    <property type="match status" value="1"/>
</dbReference>
<comment type="caution">
    <text evidence="3">The sequence shown here is derived from an EMBL/GenBank/DDBJ whole genome shotgun (WGS) entry which is preliminary data.</text>
</comment>
<dbReference type="SUPFAM" id="SSF52113">
    <property type="entry name" value="BRCT domain"/>
    <property type="match status" value="2"/>
</dbReference>
<dbReference type="Pfam" id="PF00533">
    <property type="entry name" value="BRCT"/>
    <property type="match status" value="1"/>
</dbReference>
<dbReference type="GO" id="GO:0005634">
    <property type="term" value="C:nucleus"/>
    <property type="evidence" value="ECO:0007669"/>
    <property type="project" value="TreeGrafter"/>
</dbReference>
<feature type="compositionally biased region" description="Polar residues" evidence="1">
    <location>
        <begin position="240"/>
        <end position="253"/>
    </location>
</feature>
<keyword evidence="4" id="KW-1185">Reference proteome</keyword>
<dbReference type="GO" id="GO:0000077">
    <property type="term" value="P:DNA damage checkpoint signaling"/>
    <property type="evidence" value="ECO:0007669"/>
    <property type="project" value="TreeGrafter"/>
</dbReference>
<dbReference type="InterPro" id="IPR047252">
    <property type="entry name" value="TP53BP1-like"/>
</dbReference>
<gene>
    <name evidence="3" type="ORF">G2W53_022912</name>
</gene>
<feature type="domain" description="BRCT" evidence="2">
    <location>
        <begin position="422"/>
        <end position="526"/>
    </location>
</feature>
<reference evidence="3" key="1">
    <citation type="submission" date="2020-09" db="EMBL/GenBank/DDBJ databases">
        <title>Genome-Enabled Discovery of Anthraquinone Biosynthesis in Senna tora.</title>
        <authorList>
            <person name="Kang S.-H."/>
            <person name="Pandey R.P."/>
            <person name="Lee C.-M."/>
            <person name="Sim J.-S."/>
            <person name="Jeong J.-T."/>
            <person name="Choi B.-S."/>
            <person name="Jung M."/>
            <person name="Ginzburg D."/>
            <person name="Zhao K."/>
            <person name="Won S.Y."/>
            <person name="Oh T.-J."/>
            <person name="Yu Y."/>
            <person name="Kim N.-H."/>
            <person name="Lee O.R."/>
            <person name="Lee T.-H."/>
            <person name="Bashyal P."/>
            <person name="Kim T.-S."/>
            <person name="Lee W.-H."/>
            <person name="Kawkins C."/>
            <person name="Kim C.-K."/>
            <person name="Kim J.S."/>
            <person name="Ahn B.O."/>
            <person name="Rhee S.Y."/>
            <person name="Sohng J.K."/>
        </authorList>
    </citation>
    <scope>NUCLEOTIDE SEQUENCE</scope>
    <source>
        <tissue evidence="3">Leaf</tissue>
    </source>
</reference>
<name>A0A834TM20_9FABA</name>
<feature type="region of interest" description="Disordered" evidence="1">
    <location>
        <begin position="57"/>
        <end position="87"/>
    </location>
</feature>
<evidence type="ECO:0000313" key="3">
    <source>
        <dbReference type="EMBL" id="KAF7824768.1"/>
    </source>
</evidence>
<feature type="compositionally biased region" description="Polar residues" evidence="1">
    <location>
        <begin position="69"/>
        <end position="78"/>
    </location>
</feature>
<accession>A0A834TM20</accession>
<protein>
    <submittedName>
        <fullName evidence="3">Putative BRCT domain-containing protein</fullName>
    </submittedName>
</protein>
<dbReference type="FunFam" id="3.40.50.10190:FF:000081">
    <property type="entry name" value="BRCA1 C Terminus domain containing protein expressed"/>
    <property type="match status" value="1"/>
</dbReference>
<dbReference type="EMBL" id="JAAIUW010000007">
    <property type="protein sequence ID" value="KAF7824768.1"/>
    <property type="molecule type" value="Genomic_DNA"/>
</dbReference>
<dbReference type="AlphaFoldDB" id="A0A834TM20"/>
<sequence length="668" mass="75186">MANYLVLDRFKSRWLGGWTSEEWDSSSLNQNNAERVPKFFVRETSFLSESADIAPDESSFVQKHDSKCRTGSQPSIPSESLDKPDEGILDSQDMVKCSNLSLDDLLCSVVPCSISSEQANSNTKSDKEINTEKHVPVIDGFDMDNFQRTSDPDVTLDHREEQIMSLPDGEDIPIIVTNTVQQTHEMLTGVDPTCRKQLSSLKTYSMIIPNQSLIEKCNQTLLSTDQRTVIAAPSDKRSSKGLSASKCTGGNKNEQNHEHFDNRNSNIEITCEKRSNNLRAADRGVIPVESSEERRISTLILNDRTPHSLPCPKTVGNDINVEKHPKQHVLPESFAQHQQNNNLNKLQDECNEFHDGHNRVRKQVRFTEAEEQIHLKRTLSKLESSYKKCSSVRAKRRKTSKSSTNYVPHMKHSLTNYCRKVRTKLIFQGAEFLLTGLSSQKERDLEALIRKSGGVVLSGVPSPPNSRGKRSSAVSRRQLPIILCVTKLQTTKFLYGCAVGASILKVDWLTDCIASGTILQPEKYLILPNRNDMKLTIIGKPVRHSYQKPIFERVGIMLHGKYNFCTKLTSIIKHSGAQVFKTLQWLVRSIDEERISVGALVAEDKPCISRHLKYCASERGIPIMPSSWIIKSLYSGKLLPFTEENHTSLLPVANVLEVPDSLEMSEEI</sequence>
<dbReference type="PANTHER" id="PTHR15321">
    <property type="entry name" value="TUMOR SUPPRESSOR P53-BINDING PROTEIN 1"/>
    <property type="match status" value="1"/>
</dbReference>
<dbReference type="SMART" id="SM00292">
    <property type="entry name" value="BRCT"/>
    <property type="match status" value="2"/>
</dbReference>
<dbReference type="GO" id="GO:0042393">
    <property type="term" value="F:histone binding"/>
    <property type="evidence" value="ECO:0007669"/>
    <property type="project" value="TreeGrafter"/>
</dbReference>
<dbReference type="InterPro" id="IPR001357">
    <property type="entry name" value="BRCT_dom"/>
</dbReference>
<dbReference type="Pfam" id="PF18428">
    <property type="entry name" value="BRCT_3"/>
    <property type="match status" value="1"/>
</dbReference>
<dbReference type="Proteomes" id="UP000634136">
    <property type="component" value="Unassembled WGS sequence"/>
</dbReference>
<dbReference type="OrthoDB" id="646980at2759"/>
<feature type="domain" description="BRCT" evidence="2">
    <location>
        <begin position="546"/>
        <end position="640"/>
    </location>
</feature>
<evidence type="ECO:0000313" key="4">
    <source>
        <dbReference type="Proteomes" id="UP000634136"/>
    </source>
</evidence>